<gene>
    <name evidence="2" type="ORF">IAD16_07265</name>
</gene>
<reference evidence="2" key="2">
    <citation type="journal article" date="2021" name="PeerJ">
        <title>Extensive microbial diversity within the chicken gut microbiome revealed by metagenomics and culture.</title>
        <authorList>
            <person name="Gilroy R."/>
            <person name="Ravi A."/>
            <person name="Getino M."/>
            <person name="Pursley I."/>
            <person name="Horton D.L."/>
            <person name="Alikhan N.F."/>
            <person name="Baker D."/>
            <person name="Gharbi K."/>
            <person name="Hall N."/>
            <person name="Watson M."/>
            <person name="Adriaenssens E.M."/>
            <person name="Foster-Nyarko E."/>
            <person name="Jarju S."/>
            <person name="Secka A."/>
            <person name="Antonio M."/>
            <person name="Oren A."/>
            <person name="Chaudhuri R.R."/>
            <person name="La Ragione R."/>
            <person name="Hildebrand F."/>
            <person name="Pallen M.J."/>
        </authorList>
    </citation>
    <scope>NUCLEOTIDE SEQUENCE</scope>
    <source>
        <strain evidence="2">11300</strain>
    </source>
</reference>
<organism evidence="2 3">
    <name type="scientific">Candidatus Fimisoma avicola</name>
    <dbReference type="NCBI Taxonomy" id="2840826"/>
    <lineage>
        <taxon>Bacteria</taxon>
        <taxon>Bacillati</taxon>
        <taxon>Bacillota</taxon>
        <taxon>Clostridia</taxon>
        <taxon>Eubacteriales</taxon>
        <taxon>Candidatus Fimisoma</taxon>
    </lineage>
</organism>
<name>A0A9D1I6L8_9FIRM</name>
<evidence type="ECO:0000313" key="2">
    <source>
        <dbReference type="EMBL" id="HIU28158.1"/>
    </source>
</evidence>
<accession>A0A9D1I6L8</accession>
<protein>
    <submittedName>
        <fullName evidence="2">YabP/YqfC family sporulation protein</fullName>
    </submittedName>
</protein>
<reference evidence="2" key="1">
    <citation type="submission" date="2020-10" db="EMBL/GenBank/DDBJ databases">
        <authorList>
            <person name="Gilroy R."/>
        </authorList>
    </citation>
    <scope>NUCLEOTIDE SEQUENCE</scope>
    <source>
        <strain evidence="2">11300</strain>
    </source>
</reference>
<sequence length="104" mass="11516">MGLIGEFTSDFDFREPRVMVTDKNAIIENVKNIVMLSETSVTVFTGRKYVTVSGRGFVIKEIFEGRLLIEGQIQSIEFLGTSDQDKDRGGQDREAAGSGPSKRP</sequence>
<feature type="region of interest" description="Disordered" evidence="1">
    <location>
        <begin position="80"/>
        <end position="104"/>
    </location>
</feature>
<dbReference type="Proteomes" id="UP000824091">
    <property type="component" value="Unassembled WGS sequence"/>
</dbReference>
<feature type="compositionally biased region" description="Basic and acidic residues" evidence="1">
    <location>
        <begin position="83"/>
        <end position="95"/>
    </location>
</feature>
<dbReference type="EMBL" id="DVMO01000105">
    <property type="protein sequence ID" value="HIU28158.1"/>
    <property type="molecule type" value="Genomic_DNA"/>
</dbReference>
<dbReference type="AlphaFoldDB" id="A0A9D1I6L8"/>
<proteinExistence type="predicted"/>
<comment type="caution">
    <text evidence="2">The sequence shown here is derived from an EMBL/GenBank/DDBJ whole genome shotgun (WGS) entry which is preliminary data.</text>
</comment>
<evidence type="ECO:0000313" key="3">
    <source>
        <dbReference type="Proteomes" id="UP000824091"/>
    </source>
</evidence>
<dbReference type="InterPro" id="IPR022476">
    <property type="entry name" value="Spore_YabP/YqfC"/>
</dbReference>
<dbReference type="Pfam" id="PF07873">
    <property type="entry name" value="YabP"/>
    <property type="match status" value="1"/>
</dbReference>
<evidence type="ECO:0000256" key="1">
    <source>
        <dbReference type="SAM" id="MobiDB-lite"/>
    </source>
</evidence>